<dbReference type="OrthoDB" id="277832at2759"/>
<feature type="compositionally biased region" description="Basic and acidic residues" evidence="1">
    <location>
        <begin position="92"/>
        <end position="103"/>
    </location>
</feature>
<dbReference type="GeneID" id="136808385"/>
<dbReference type="GO" id="GO:0034237">
    <property type="term" value="F:protein kinase A regulatory subunit binding"/>
    <property type="evidence" value="ECO:0007669"/>
    <property type="project" value="TreeGrafter"/>
</dbReference>
<dbReference type="SUPFAM" id="SSF55144">
    <property type="entry name" value="LigT-like"/>
    <property type="match status" value="1"/>
</dbReference>
<dbReference type="PANTHER" id="PTHR15934">
    <property type="entry name" value="RNA 2',3'-CYCLIC PHOSPHODIESTERASE"/>
    <property type="match status" value="1"/>
</dbReference>
<dbReference type="AlphaFoldDB" id="A0A7M5XBB8"/>
<evidence type="ECO:0000259" key="2">
    <source>
        <dbReference type="Pfam" id="PF10469"/>
    </source>
</evidence>
<organism evidence="3 4">
    <name type="scientific">Clytia hemisphaerica</name>
    <dbReference type="NCBI Taxonomy" id="252671"/>
    <lineage>
        <taxon>Eukaryota</taxon>
        <taxon>Metazoa</taxon>
        <taxon>Cnidaria</taxon>
        <taxon>Hydrozoa</taxon>
        <taxon>Hydroidolina</taxon>
        <taxon>Leptothecata</taxon>
        <taxon>Obeliida</taxon>
        <taxon>Clytiidae</taxon>
        <taxon>Clytia</taxon>
    </lineage>
</organism>
<protein>
    <recommendedName>
        <fullName evidence="2">A-kinase anchor protein 7-like phosphoesterase domain-containing protein</fullName>
    </recommendedName>
</protein>
<dbReference type="PANTHER" id="PTHR15934:SF2">
    <property type="entry name" value="A-KINASE ANCHOR PROTEIN 7-LIKE PHOSPHOESTERASE DOMAIN-CONTAINING PROTEIN"/>
    <property type="match status" value="1"/>
</dbReference>
<dbReference type="GO" id="GO:0005829">
    <property type="term" value="C:cytosol"/>
    <property type="evidence" value="ECO:0007669"/>
    <property type="project" value="TreeGrafter"/>
</dbReference>
<dbReference type="InterPro" id="IPR019510">
    <property type="entry name" value="AKAP7-like_phosphoesterase"/>
</dbReference>
<feature type="region of interest" description="Disordered" evidence="1">
    <location>
        <begin position="156"/>
        <end position="177"/>
    </location>
</feature>
<feature type="compositionally biased region" description="Polar residues" evidence="1">
    <location>
        <begin position="50"/>
        <end position="60"/>
    </location>
</feature>
<name>A0A7M5XBB8_9CNID</name>
<dbReference type="InterPro" id="IPR009097">
    <property type="entry name" value="Cyclic_Pdiesterase"/>
</dbReference>
<feature type="domain" description="A-kinase anchor protein 7-like phosphoesterase" evidence="2">
    <location>
        <begin position="180"/>
        <end position="377"/>
    </location>
</feature>
<feature type="region of interest" description="Disordered" evidence="1">
    <location>
        <begin position="82"/>
        <end position="117"/>
    </location>
</feature>
<dbReference type="GO" id="GO:0010738">
    <property type="term" value="P:regulation of protein kinase A signaling"/>
    <property type="evidence" value="ECO:0007669"/>
    <property type="project" value="TreeGrafter"/>
</dbReference>
<accession>A0A7M5XBB8</accession>
<feature type="region of interest" description="Disordered" evidence="1">
    <location>
        <begin position="32"/>
        <end position="62"/>
    </location>
</feature>
<evidence type="ECO:0000256" key="1">
    <source>
        <dbReference type="SAM" id="MobiDB-lite"/>
    </source>
</evidence>
<dbReference type="InterPro" id="IPR052641">
    <property type="entry name" value="AKAP7_isoform_gamma"/>
</dbReference>
<dbReference type="RefSeq" id="XP_066921024.1">
    <property type="nucleotide sequence ID" value="XM_067064923.1"/>
</dbReference>
<dbReference type="EnsemblMetazoa" id="CLYHEMT019514.2">
    <property type="protein sequence ID" value="CLYHEMP019514.2"/>
    <property type="gene ID" value="CLYHEMG019514"/>
</dbReference>
<dbReference type="Pfam" id="PF10469">
    <property type="entry name" value="AKAP7_NLS"/>
    <property type="match status" value="1"/>
</dbReference>
<sequence length="442" mass="50393">MLSQFSKNILHYSQVSSPSLIRITQTAALSMNHESAQTTSTPASSAFIPTLTQPPSTSKLTPKDLKSKIFTESFQKEVKNLMNDGDNLTNQEADKNNDNEDRKRRLSASNSGKSVINEDGKKLKFGLDRMERVEDSDSDYGLKSLYARAEKWKVDKGKKKLKHDKGSNSTQSPKQKNTKPNYFLAVRLYNKDIHEKVNKVQHHIQEKNSKIKDCFIPLPTLHLTLFVMSLKNEDEKQTAIDAMCLSAPQLQKFAQMKIELVYEKLSTFSGQVVFVDLVQNDSLLALGEIVKLLKISFAEMNLSFKNENFTPHLTIMKMSRCFQKMRKAGIRRIAPQLYEKHKSDSFGSDVVKDILLCSMTDKKNEDGFYKVVASIDLQQEAKLNLGMEEETFNALDLTSYEVVPKWENEVENFEPDSSWNILNENDIHEAKTKNKNEEGDTK</sequence>
<feature type="compositionally biased region" description="Low complexity" evidence="1">
    <location>
        <begin position="35"/>
        <end position="46"/>
    </location>
</feature>
<proteinExistence type="predicted"/>
<dbReference type="Gene3D" id="3.90.1140.10">
    <property type="entry name" value="Cyclic phosphodiesterase"/>
    <property type="match status" value="1"/>
</dbReference>
<keyword evidence="4" id="KW-1185">Reference proteome</keyword>
<evidence type="ECO:0000313" key="3">
    <source>
        <dbReference type="EnsemblMetazoa" id="CLYHEMP019514.2"/>
    </source>
</evidence>
<dbReference type="Proteomes" id="UP000594262">
    <property type="component" value="Unplaced"/>
</dbReference>
<reference evidence="3" key="1">
    <citation type="submission" date="2021-01" db="UniProtKB">
        <authorList>
            <consortium name="EnsemblMetazoa"/>
        </authorList>
    </citation>
    <scope>IDENTIFICATION</scope>
</reference>
<feature type="compositionally biased region" description="Polar residues" evidence="1">
    <location>
        <begin position="167"/>
        <end position="177"/>
    </location>
</feature>
<evidence type="ECO:0000313" key="4">
    <source>
        <dbReference type="Proteomes" id="UP000594262"/>
    </source>
</evidence>